<evidence type="ECO:0000313" key="3">
    <source>
        <dbReference type="EMBL" id="KAJ8061904.1"/>
    </source>
</evidence>
<dbReference type="Pfam" id="PF01636">
    <property type="entry name" value="APH"/>
    <property type="match status" value="1"/>
</dbReference>
<dbReference type="InterPro" id="IPR002575">
    <property type="entry name" value="Aminoglycoside_PTrfase"/>
</dbReference>
<evidence type="ECO:0000259" key="2">
    <source>
        <dbReference type="Pfam" id="PF01636"/>
    </source>
</evidence>
<sequence length="409" mass="46841">MDTSVCAMICSKWRMSVESVIRHDEESYIAVLKGDERRLLKLTDYGDPDNEVRMMRSVPSSVPVPKVYDHGIENEIRFLLMEYIEDSIPMSDFQVVPPTHLMKSIRKHIKAIRSVTMDYEQGSSHDHYLSLCHFGGPGYSNASDFMQKRMQGMGLPYDQSFKFKHDKLVLSHCNLWPRNVLVSKNGSKILAIIDWETAGYYPNFYEHSTFLFALRSENIHQTQFIKRWMKLFVTPDTRRVKAYENRIYNALMARRKAARSEHSGNLAPVLRKNVSGKQQAEGQEEEEGFGEEEPKSGEESSTSEEKPESGPEVNKDITHGEHSGNYYKENDGKEYQTTGGHRSTEGSKSARHKCDNCSNMVTYDTVAHLHSSWWTPKAFRSASTCPINRMRLGMEIRTTPASVASVEMR</sequence>
<dbReference type="Proteomes" id="UP001152300">
    <property type="component" value="Unassembled WGS sequence"/>
</dbReference>
<evidence type="ECO:0000256" key="1">
    <source>
        <dbReference type="SAM" id="MobiDB-lite"/>
    </source>
</evidence>
<dbReference type="SUPFAM" id="SSF56112">
    <property type="entry name" value="Protein kinase-like (PK-like)"/>
    <property type="match status" value="1"/>
</dbReference>
<gene>
    <name evidence="3" type="ORF">OCU04_009693</name>
</gene>
<accession>A0A9X0AFK6</accession>
<feature type="domain" description="Aminoglycoside phosphotransferase" evidence="2">
    <location>
        <begin position="166"/>
        <end position="212"/>
    </location>
</feature>
<dbReference type="OrthoDB" id="2906425at2759"/>
<name>A0A9X0AFK6_9HELO</name>
<reference evidence="3" key="1">
    <citation type="submission" date="2022-11" db="EMBL/GenBank/DDBJ databases">
        <title>Genome Resource of Sclerotinia nivalis Strain SnTB1, a Plant Pathogen Isolated from American Ginseng.</title>
        <authorList>
            <person name="Fan S."/>
        </authorList>
    </citation>
    <scope>NUCLEOTIDE SEQUENCE</scope>
    <source>
        <strain evidence="3">SnTB1</strain>
    </source>
</reference>
<dbReference type="PANTHER" id="PTHR21310">
    <property type="entry name" value="AMINOGLYCOSIDE PHOSPHOTRANSFERASE-RELATED-RELATED"/>
    <property type="match status" value="1"/>
</dbReference>
<dbReference type="EMBL" id="JAPEIS010000011">
    <property type="protein sequence ID" value="KAJ8061904.1"/>
    <property type="molecule type" value="Genomic_DNA"/>
</dbReference>
<feature type="region of interest" description="Disordered" evidence="1">
    <location>
        <begin position="258"/>
        <end position="353"/>
    </location>
</feature>
<keyword evidence="4" id="KW-1185">Reference proteome</keyword>
<dbReference type="AlphaFoldDB" id="A0A9X0AFK6"/>
<dbReference type="PANTHER" id="PTHR21310:SF15">
    <property type="entry name" value="AMINOGLYCOSIDE PHOSPHOTRANSFERASE DOMAIN-CONTAINING PROTEIN"/>
    <property type="match status" value="1"/>
</dbReference>
<dbReference type="Gene3D" id="3.90.1200.10">
    <property type="match status" value="1"/>
</dbReference>
<feature type="compositionally biased region" description="Acidic residues" evidence="1">
    <location>
        <begin position="282"/>
        <end position="291"/>
    </location>
</feature>
<dbReference type="InterPro" id="IPR051678">
    <property type="entry name" value="AGP_Transferase"/>
</dbReference>
<feature type="compositionally biased region" description="Basic and acidic residues" evidence="1">
    <location>
        <begin position="292"/>
        <end position="334"/>
    </location>
</feature>
<dbReference type="InterPro" id="IPR011009">
    <property type="entry name" value="Kinase-like_dom_sf"/>
</dbReference>
<comment type="caution">
    <text evidence="3">The sequence shown here is derived from an EMBL/GenBank/DDBJ whole genome shotgun (WGS) entry which is preliminary data.</text>
</comment>
<evidence type="ECO:0000313" key="4">
    <source>
        <dbReference type="Proteomes" id="UP001152300"/>
    </source>
</evidence>
<organism evidence="3 4">
    <name type="scientific">Sclerotinia nivalis</name>
    <dbReference type="NCBI Taxonomy" id="352851"/>
    <lineage>
        <taxon>Eukaryota</taxon>
        <taxon>Fungi</taxon>
        <taxon>Dikarya</taxon>
        <taxon>Ascomycota</taxon>
        <taxon>Pezizomycotina</taxon>
        <taxon>Leotiomycetes</taxon>
        <taxon>Helotiales</taxon>
        <taxon>Sclerotiniaceae</taxon>
        <taxon>Sclerotinia</taxon>
    </lineage>
</organism>
<proteinExistence type="predicted"/>
<protein>
    <recommendedName>
        <fullName evidence="2">Aminoglycoside phosphotransferase domain-containing protein</fullName>
    </recommendedName>
</protein>